<evidence type="ECO:0000256" key="1">
    <source>
        <dbReference type="ARBA" id="ARBA00022679"/>
    </source>
</evidence>
<keyword evidence="1" id="KW-0808">Transferase</keyword>
<dbReference type="Proteomes" id="UP001267290">
    <property type="component" value="Unassembled WGS sequence"/>
</dbReference>
<dbReference type="InterPro" id="IPR043519">
    <property type="entry name" value="NT_sf"/>
</dbReference>
<comment type="caution">
    <text evidence="3">The sequence shown here is derived from an EMBL/GenBank/DDBJ whole genome shotgun (WGS) entry which is preliminary data.</text>
</comment>
<organism evidence="3 4">
    <name type="scientific">Paenibacillus qinlingensis</name>
    <dbReference type="NCBI Taxonomy" id="1837343"/>
    <lineage>
        <taxon>Bacteria</taxon>
        <taxon>Bacillati</taxon>
        <taxon>Bacillota</taxon>
        <taxon>Bacilli</taxon>
        <taxon>Bacillales</taxon>
        <taxon>Paenibacillaceae</taxon>
        <taxon>Paenibacillus</taxon>
    </lineage>
</organism>
<sequence>MSLSNVSVKLSHLPNPVIDMLHTLLLNMQEAIGDELIGVYLRGSLALGDFDPVTSDLDFVAVTKFPVSDEKFAVLNELHTQLATIPNAYAQQLEGAYIEHNSLKRFRTGERHPTLEREGFLRWNEHHTNWILERWTLRERGITLIGPDPKTLIEPISKEDILSAVSMRMRDWVNFANQLDDPDWRSPLGHKAYVVETMCRIMYTLDCGVICSKPHAVSWALKTFPEPWRSLVERSRSWRTDNRTSPDSFIISEVMRFVHWVASHFTYDK</sequence>
<gene>
    <name evidence="3" type="ORF">J2736_001853</name>
</gene>
<proteinExistence type="predicted"/>
<dbReference type="InterPro" id="IPR025184">
    <property type="entry name" value="AadA_C"/>
</dbReference>
<reference evidence="3 4" key="1">
    <citation type="submission" date="2023-07" db="EMBL/GenBank/DDBJ databases">
        <title>Sorghum-associated microbial communities from plants grown in Nebraska, USA.</title>
        <authorList>
            <person name="Schachtman D."/>
        </authorList>
    </citation>
    <scope>NUCLEOTIDE SEQUENCE [LARGE SCALE GENOMIC DNA]</scope>
    <source>
        <strain evidence="3 4">CC258</strain>
    </source>
</reference>
<dbReference type="Gene3D" id="3.30.460.10">
    <property type="entry name" value="Beta Polymerase, domain 2"/>
    <property type="match status" value="1"/>
</dbReference>
<evidence type="ECO:0000259" key="2">
    <source>
        <dbReference type="Pfam" id="PF13427"/>
    </source>
</evidence>
<accession>A0ABU1NT57</accession>
<dbReference type="Pfam" id="PF13427">
    <property type="entry name" value="AadA_C"/>
    <property type="match status" value="1"/>
</dbReference>
<dbReference type="EMBL" id="JAVDSB010000002">
    <property type="protein sequence ID" value="MDR6550666.1"/>
    <property type="molecule type" value="Genomic_DNA"/>
</dbReference>
<dbReference type="RefSeq" id="WP_310225679.1">
    <property type="nucleotide sequence ID" value="NZ_JAVDSB010000002.1"/>
</dbReference>
<evidence type="ECO:0000313" key="3">
    <source>
        <dbReference type="EMBL" id="MDR6550666.1"/>
    </source>
</evidence>
<keyword evidence="4" id="KW-1185">Reference proteome</keyword>
<dbReference type="SUPFAM" id="SSF81301">
    <property type="entry name" value="Nucleotidyltransferase"/>
    <property type="match status" value="1"/>
</dbReference>
<name>A0ABU1NT57_9BACL</name>
<protein>
    <recommendedName>
        <fullName evidence="2">Adenylyltransferase AadA C-terminal domain-containing protein</fullName>
    </recommendedName>
</protein>
<feature type="domain" description="Adenylyltransferase AadA C-terminal" evidence="2">
    <location>
        <begin position="152"/>
        <end position="261"/>
    </location>
</feature>
<evidence type="ECO:0000313" key="4">
    <source>
        <dbReference type="Proteomes" id="UP001267290"/>
    </source>
</evidence>